<evidence type="ECO:0000313" key="3">
    <source>
        <dbReference type="Proteomes" id="UP001552427"/>
    </source>
</evidence>
<comment type="caution">
    <text evidence="2">The sequence shown here is derived from an EMBL/GenBank/DDBJ whole genome shotgun (WGS) entry which is preliminary data.</text>
</comment>
<reference evidence="2 3" key="1">
    <citation type="submission" date="2024-06" db="EMBL/GenBank/DDBJ databases">
        <title>The Natural Products Discovery Center: Release of the First 8490 Sequenced Strains for Exploring Actinobacteria Biosynthetic Diversity.</title>
        <authorList>
            <person name="Kalkreuter E."/>
            <person name="Kautsar S.A."/>
            <person name="Yang D."/>
            <person name="Bader C.D."/>
            <person name="Teijaro C.N."/>
            <person name="Fluegel L."/>
            <person name="Davis C.M."/>
            <person name="Simpson J.R."/>
            <person name="Lauterbach L."/>
            <person name="Steele A.D."/>
            <person name="Gui C."/>
            <person name="Meng S."/>
            <person name="Li G."/>
            <person name="Viehrig K."/>
            <person name="Ye F."/>
            <person name="Su P."/>
            <person name="Kiefer A.F."/>
            <person name="Nichols A."/>
            <person name="Cepeda A.J."/>
            <person name="Yan W."/>
            <person name="Fan B."/>
            <person name="Jiang Y."/>
            <person name="Adhikari A."/>
            <person name="Zheng C.-J."/>
            <person name="Schuster L."/>
            <person name="Cowan T.M."/>
            <person name="Smanski M.J."/>
            <person name="Chevrette M.G."/>
            <person name="De Carvalho L.P.S."/>
            <person name="Shen B."/>
        </authorList>
    </citation>
    <scope>NUCLEOTIDE SEQUENCE [LARGE SCALE GENOMIC DNA]</scope>
    <source>
        <strain evidence="2 3">NPDC049574</strain>
    </source>
</reference>
<name>A0ABV3GWG8_9ACTN</name>
<dbReference type="Proteomes" id="UP001552427">
    <property type="component" value="Unassembled WGS sequence"/>
</dbReference>
<evidence type="ECO:0000313" key="2">
    <source>
        <dbReference type="EMBL" id="MEV4284614.1"/>
    </source>
</evidence>
<sequence>MTATPAEPRPRRAALDDLVDALRLAVTGRPRRGVLGFAPAAGRPMMLARWRAAARAAARVVRPPTPARPKAVAEWVLTREAGGWAVRPSGDEGPPAYFTTAVPSDDQNAAFDWAGDVTPDTTLRRISYTGPPPSPRSSSRT</sequence>
<keyword evidence="3" id="KW-1185">Reference proteome</keyword>
<organism evidence="2 3">
    <name type="scientific">Nonomuraea bangladeshensis</name>
    <dbReference type="NCBI Taxonomy" id="404385"/>
    <lineage>
        <taxon>Bacteria</taxon>
        <taxon>Bacillati</taxon>
        <taxon>Actinomycetota</taxon>
        <taxon>Actinomycetes</taxon>
        <taxon>Streptosporangiales</taxon>
        <taxon>Streptosporangiaceae</taxon>
        <taxon>Nonomuraea</taxon>
    </lineage>
</organism>
<gene>
    <name evidence="2" type="ORF">AB0K40_03860</name>
</gene>
<proteinExistence type="predicted"/>
<feature type="region of interest" description="Disordered" evidence="1">
    <location>
        <begin position="122"/>
        <end position="141"/>
    </location>
</feature>
<accession>A0ABV3GWG8</accession>
<protein>
    <submittedName>
        <fullName evidence="2">Uncharacterized protein</fullName>
    </submittedName>
</protein>
<dbReference type="RefSeq" id="WP_364445027.1">
    <property type="nucleotide sequence ID" value="NZ_JBFARM010000001.1"/>
</dbReference>
<dbReference type="EMBL" id="JBFARM010000001">
    <property type="protein sequence ID" value="MEV4284614.1"/>
    <property type="molecule type" value="Genomic_DNA"/>
</dbReference>
<evidence type="ECO:0000256" key="1">
    <source>
        <dbReference type="SAM" id="MobiDB-lite"/>
    </source>
</evidence>